<keyword evidence="4" id="KW-1185">Reference proteome</keyword>
<dbReference type="Pfam" id="PF13439">
    <property type="entry name" value="Glyco_transf_4"/>
    <property type="match status" value="1"/>
</dbReference>
<evidence type="ECO:0000259" key="1">
    <source>
        <dbReference type="Pfam" id="PF00534"/>
    </source>
</evidence>
<dbReference type="InterPro" id="IPR028098">
    <property type="entry name" value="Glyco_trans_4-like_N"/>
</dbReference>
<sequence length="419" mass="45693">MLSQTLLRRRPWRSVKQRKTNRPLRCAFVITSMPVGGAETLLVNMMRRMDSKVVEPEVVCLKEPGPLGEAISGEFPLHSHLIGGKYDVLVVWKLARLFHQRRIDAVITVGAGDKMFWGRLAAAVAGVPVIASALHSTGWPDGVGRLNRTLTCVTDAFIGVADSHGEFLRDFEKFPAGKVNVIRNGVDCDRFHPDPDARASLRRELGLSEATPVVGIVAALRHEKNHTMLVRAAKLIAEKETHKPTSEQTHWVIVGDGPERETIESLATELDIANRIHLLGTRHDTDKIVAGLDVFTLCSLNEASPVSILEALASEVPVVATDVGSVKESVIADQTGTLIPSEDVNAMAMSIERMLANPASRQAMGKRGRQLVLETGSLESMVAGYQQLITTQYDRQLSASSAATITVPRVRTQATLRSD</sequence>
<dbReference type="AlphaFoldDB" id="A0A5C5WF67"/>
<dbReference type="EMBL" id="SJPI01000003">
    <property type="protein sequence ID" value="TWT49187.1"/>
    <property type="molecule type" value="Genomic_DNA"/>
</dbReference>
<accession>A0A5C5WF67</accession>
<keyword evidence="3" id="KW-0328">Glycosyltransferase</keyword>
<name>A0A5C5WF67_9BACT</name>
<dbReference type="Gene3D" id="3.40.50.2000">
    <property type="entry name" value="Glycogen Phosphorylase B"/>
    <property type="match status" value="2"/>
</dbReference>
<keyword evidence="3" id="KW-0808">Transferase</keyword>
<protein>
    <submittedName>
        <fullName evidence="3">Putative glycosyltransferase EpsF</fullName>
        <ecNumber evidence="3">2.4.-.-</ecNumber>
    </submittedName>
</protein>
<dbReference type="Proteomes" id="UP000316598">
    <property type="component" value="Unassembled WGS sequence"/>
</dbReference>
<dbReference type="InterPro" id="IPR001296">
    <property type="entry name" value="Glyco_trans_1"/>
</dbReference>
<dbReference type="GO" id="GO:0016757">
    <property type="term" value="F:glycosyltransferase activity"/>
    <property type="evidence" value="ECO:0007669"/>
    <property type="project" value="UniProtKB-KW"/>
</dbReference>
<dbReference type="OrthoDB" id="9775208at2"/>
<comment type="caution">
    <text evidence="3">The sequence shown here is derived from an EMBL/GenBank/DDBJ whole genome shotgun (WGS) entry which is preliminary data.</text>
</comment>
<dbReference type="PANTHER" id="PTHR12526">
    <property type="entry name" value="GLYCOSYLTRANSFERASE"/>
    <property type="match status" value="1"/>
</dbReference>
<gene>
    <name evidence="3" type="primary">epsF_6</name>
    <name evidence="3" type="ORF">Pla22_43790</name>
</gene>
<evidence type="ECO:0000313" key="3">
    <source>
        <dbReference type="EMBL" id="TWT49187.1"/>
    </source>
</evidence>
<feature type="domain" description="Glycosyl transferase family 1" evidence="1">
    <location>
        <begin position="200"/>
        <end position="370"/>
    </location>
</feature>
<evidence type="ECO:0000313" key="4">
    <source>
        <dbReference type="Proteomes" id="UP000316598"/>
    </source>
</evidence>
<organism evidence="3 4">
    <name type="scientific">Rubripirellula amarantea</name>
    <dbReference type="NCBI Taxonomy" id="2527999"/>
    <lineage>
        <taxon>Bacteria</taxon>
        <taxon>Pseudomonadati</taxon>
        <taxon>Planctomycetota</taxon>
        <taxon>Planctomycetia</taxon>
        <taxon>Pirellulales</taxon>
        <taxon>Pirellulaceae</taxon>
        <taxon>Rubripirellula</taxon>
    </lineage>
</organism>
<reference evidence="3 4" key="1">
    <citation type="submission" date="2019-02" db="EMBL/GenBank/DDBJ databases">
        <title>Deep-cultivation of Planctomycetes and their phenomic and genomic characterization uncovers novel biology.</title>
        <authorList>
            <person name="Wiegand S."/>
            <person name="Jogler M."/>
            <person name="Boedeker C."/>
            <person name="Pinto D."/>
            <person name="Vollmers J."/>
            <person name="Rivas-Marin E."/>
            <person name="Kohn T."/>
            <person name="Peeters S.H."/>
            <person name="Heuer A."/>
            <person name="Rast P."/>
            <person name="Oberbeckmann S."/>
            <person name="Bunk B."/>
            <person name="Jeske O."/>
            <person name="Meyerdierks A."/>
            <person name="Storesund J.E."/>
            <person name="Kallscheuer N."/>
            <person name="Luecker S."/>
            <person name="Lage O.M."/>
            <person name="Pohl T."/>
            <person name="Merkel B.J."/>
            <person name="Hornburger P."/>
            <person name="Mueller R.-W."/>
            <person name="Bruemmer F."/>
            <person name="Labrenz M."/>
            <person name="Spormann A.M."/>
            <person name="Op Den Camp H."/>
            <person name="Overmann J."/>
            <person name="Amann R."/>
            <person name="Jetten M.S.M."/>
            <person name="Mascher T."/>
            <person name="Medema M.H."/>
            <person name="Devos D.P."/>
            <person name="Kaster A.-K."/>
            <person name="Ovreas L."/>
            <person name="Rohde M."/>
            <person name="Galperin M.Y."/>
            <person name="Jogler C."/>
        </authorList>
    </citation>
    <scope>NUCLEOTIDE SEQUENCE [LARGE SCALE GENOMIC DNA]</scope>
    <source>
        <strain evidence="3 4">Pla22</strain>
    </source>
</reference>
<dbReference type="EC" id="2.4.-.-" evidence="3"/>
<dbReference type="PANTHER" id="PTHR12526:SF630">
    <property type="entry name" value="GLYCOSYLTRANSFERASE"/>
    <property type="match status" value="1"/>
</dbReference>
<dbReference type="Pfam" id="PF00534">
    <property type="entry name" value="Glycos_transf_1"/>
    <property type="match status" value="1"/>
</dbReference>
<dbReference type="SUPFAM" id="SSF53756">
    <property type="entry name" value="UDP-Glycosyltransferase/glycogen phosphorylase"/>
    <property type="match status" value="1"/>
</dbReference>
<evidence type="ECO:0000259" key="2">
    <source>
        <dbReference type="Pfam" id="PF13439"/>
    </source>
</evidence>
<proteinExistence type="predicted"/>
<feature type="domain" description="Glycosyltransferase subfamily 4-like N-terminal" evidence="2">
    <location>
        <begin position="35"/>
        <end position="190"/>
    </location>
</feature>